<reference evidence="1 2" key="1">
    <citation type="submission" date="2018-05" db="EMBL/GenBank/DDBJ databases">
        <title>Leucothrix arctica sp. nov., isolated from Arctic seawater.</title>
        <authorList>
            <person name="Choi A."/>
            <person name="Baek K."/>
        </authorList>
    </citation>
    <scope>NUCLEOTIDE SEQUENCE [LARGE SCALE GENOMIC DNA]</scope>
    <source>
        <strain evidence="1 2">IMCC9719</strain>
    </source>
</reference>
<comment type="caution">
    <text evidence="1">The sequence shown here is derived from an EMBL/GenBank/DDBJ whole genome shotgun (WGS) entry which is preliminary data.</text>
</comment>
<accession>A0A317CD45</accession>
<protein>
    <submittedName>
        <fullName evidence="1">Uncharacterized protein</fullName>
    </submittedName>
</protein>
<sequence>MFGDAMKSISIIFTALLGLAVSTTINADEIWDSTKGKVVYELDIGPTAIWSYRTEDYVGLIHLVGLAGIHTNRGSYEGYWVQNDSIKECLTQRPTQNGETTSHWGRFHIRFIDKDFPSRWEAHWGYCNDELEEATWEGKPTS</sequence>
<dbReference type="EMBL" id="QGKL01000029">
    <property type="protein sequence ID" value="PWQ96309.1"/>
    <property type="molecule type" value="Genomic_DNA"/>
</dbReference>
<evidence type="ECO:0000313" key="1">
    <source>
        <dbReference type="EMBL" id="PWQ96309.1"/>
    </source>
</evidence>
<organism evidence="1 2">
    <name type="scientific">Leucothrix arctica</name>
    <dbReference type="NCBI Taxonomy" id="1481894"/>
    <lineage>
        <taxon>Bacteria</taxon>
        <taxon>Pseudomonadati</taxon>
        <taxon>Pseudomonadota</taxon>
        <taxon>Gammaproteobacteria</taxon>
        <taxon>Thiotrichales</taxon>
        <taxon>Thiotrichaceae</taxon>
        <taxon>Leucothrix</taxon>
    </lineage>
</organism>
<keyword evidence="2" id="KW-1185">Reference proteome</keyword>
<dbReference type="AlphaFoldDB" id="A0A317CD45"/>
<evidence type="ECO:0000313" key="2">
    <source>
        <dbReference type="Proteomes" id="UP000245506"/>
    </source>
</evidence>
<dbReference type="Proteomes" id="UP000245506">
    <property type="component" value="Unassembled WGS sequence"/>
</dbReference>
<proteinExistence type="predicted"/>
<name>A0A317CD45_9GAMM</name>
<gene>
    <name evidence="1" type="ORF">DKT75_10005</name>
</gene>